<dbReference type="Gene3D" id="6.10.140.140">
    <property type="match status" value="1"/>
</dbReference>
<keyword evidence="3" id="KW-1185">Reference proteome</keyword>
<reference evidence="3" key="1">
    <citation type="journal article" date="2017" name="Nat. Commun.">
        <title>The North American bullfrog draft genome provides insight into hormonal regulation of long noncoding RNA.</title>
        <authorList>
            <person name="Hammond S.A."/>
            <person name="Warren R.L."/>
            <person name="Vandervalk B.P."/>
            <person name="Kucuk E."/>
            <person name="Khan H."/>
            <person name="Gibb E.A."/>
            <person name="Pandoh P."/>
            <person name="Kirk H."/>
            <person name="Zhao Y."/>
            <person name="Jones M."/>
            <person name="Mungall A.J."/>
            <person name="Coope R."/>
            <person name="Pleasance S."/>
            <person name="Moore R.A."/>
            <person name="Holt R.A."/>
            <person name="Round J.M."/>
            <person name="Ohora S."/>
            <person name="Walle B.V."/>
            <person name="Veldhoen N."/>
            <person name="Helbing C.C."/>
            <person name="Birol I."/>
        </authorList>
    </citation>
    <scope>NUCLEOTIDE SEQUENCE [LARGE SCALE GENOMIC DNA]</scope>
</reference>
<dbReference type="Pfam" id="PF01352">
    <property type="entry name" value="KRAB"/>
    <property type="match status" value="1"/>
</dbReference>
<dbReference type="CDD" id="cd07765">
    <property type="entry name" value="KRAB_A-box"/>
    <property type="match status" value="1"/>
</dbReference>
<feature type="non-terminal residue" evidence="2">
    <location>
        <position position="162"/>
    </location>
</feature>
<protein>
    <recommendedName>
        <fullName evidence="1">KRAB domain-containing protein</fullName>
    </recommendedName>
</protein>
<dbReference type="Proteomes" id="UP000228934">
    <property type="component" value="Unassembled WGS sequence"/>
</dbReference>
<proteinExistence type="predicted"/>
<sequence length="162" mass="18566">MGIYIGPCVYLCSDINVIAFWKKQRLVLVSAVRMEKELSHITERILQLSLEIIYLLTGEDYGPIKKSNDFMALNNHSCVSGGQISSHSPISVPSLSFLTPERNTDKKILEVTQNIIEVLTGEVPIRHQDVTVYFSMEEWEYIEGHQYLYKDVMMENRPPLTS</sequence>
<organism evidence="2 3">
    <name type="scientific">Aquarana catesbeiana</name>
    <name type="common">American bullfrog</name>
    <name type="synonym">Rana catesbeiana</name>
    <dbReference type="NCBI Taxonomy" id="8400"/>
    <lineage>
        <taxon>Eukaryota</taxon>
        <taxon>Metazoa</taxon>
        <taxon>Chordata</taxon>
        <taxon>Craniata</taxon>
        <taxon>Vertebrata</taxon>
        <taxon>Euteleostomi</taxon>
        <taxon>Amphibia</taxon>
        <taxon>Batrachia</taxon>
        <taxon>Anura</taxon>
        <taxon>Neobatrachia</taxon>
        <taxon>Ranoidea</taxon>
        <taxon>Ranidae</taxon>
        <taxon>Aquarana</taxon>
    </lineage>
</organism>
<name>A0A2G9QIT4_AQUCT</name>
<evidence type="ECO:0000259" key="1">
    <source>
        <dbReference type="PROSITE" id="PS50805"/>
    </source>
</evidence>
<dbReference type="GO" id="GO:0006355">
    <property type="term" value="P:regulation of DNA-templated transcription"/>
    <property type="evidence" value="ECO:0007669"/>
    <property type="project" value="InterPro"/>
</dbReference>
<dbReference type="InterPro" id="IPR001909">
    <property type="entry name" value="KRAB"/>
</dbReference>
<dbReference type="AlphaFoldDB" id="A0A2G9QIT4"/>
<feature type="domain" description="KRAB" evidence="1">
    <location>
        <begin position="125"/>
        <end position="162"/>
    </location>
</feature>
<evidence type="ECO:0000313" key="2">
    <source>
        <dbReference type="EMBL" id="PIO15466.1"/>
    </source>
</evidence>
<accession>A0A2G9QIT4</accession>
<evidence type="ECO:0000313" key="3">
    <source>
        <dbReference type="Proteomes" id="UP000228934"/>
    </source>
</evidence>
<dbReference type="SUPFAM" id="SSF109640">
    <property type="entry name" value="KRAB domain (Kruppel-associated box)"/>
    <property type="match status" value="1"/>
</dbReference>
<dbReference type="PROSITE" id="PS50805">
    <property type="entry name" value="KRAB"/>
    <property type="match status" value="1"/>
</dbReference>
<dbReference type="EMBL" id="KV973457">
    <property type="protein sequence ID" value="PIO15466.1"/>
    <property type="molecule type" value="Genomic_DNA"/>
</dbReference>
<dbReference type="InterPro" id="IPR036051">
    <property type="entry name" value="KRAB_dom_sf"/>
</dbReference>
<gene>
    <name evidence="2" type="ORF">AB205_0164350</name>
</gene>